<keyword evidence="4 8" id="KW-0378">Hydrolase</keyword>
<dbReference type="GO" id="GO:0016818">
    <property type="term" value="F:hydrolase activity, acting on acid anhydrides, in phosphorus-containing anhydrides"/>
    <property type="evidence" value="ECO:0007669"/>
    <property type="project" value="InterPro"/>
</dbReference>
<evidence type="ECO:0000256" key="6">
    <source>
        <dbReference type="ARBA" id="ARBA00023211"/>
    </source>
</evidence>
<dbReference type="Gene3D" id="3.90.79.10">
    <property type="entry name" value="Nucleoside Triphosphate Pyrophosphohydrolase"/>
    <property type="match status" value="1"/>
</dbReference>
<dbReference type="KEGG" id="chq:AQ619_10350"/>
<evidence type="ECO:0000256" key="4">
    <source>
        <dbReference type="ARBA" id="ARBA00022801"/>
    </source>
</evidence>
<dbReference type="STRING" id="69395.AQ619_10350"/>
<keyword evidence="3" id="KW-0479">Metal-binding</keyword>
<dbReference type="PANTHER" id="PTHR12318:SF0">
    <property type="entry name" value="ACYL-COENZYME A DIPHOSPHATASE NUDT19"/>
    <property type="match status" value="1"/>
</dbReference>
<dbReference type="AlphaFoldDB" id="A0A0P0NZW1"/>
<evidence type="ECO:0000256" key="5">
    <source>
        <dbReference type="ARBA" id="ARBA00022842"/>
    </source>
</evidence>
<dbReference type="Proteomes" id="UP000056905">
    <property type="component" value="Chromosome"/>
</dbReference>
<evidence type="ECO:0000259" key="7">
    <source>
        <dbReference type="PROSITE" id="PS51462"/>
    </source>
</evidence>
<keyword evidence="9" id="KW-1185">Reference proteome</keyword>
<dbReference type="CDD" id="cd18870">
    <property type="entry name" value="NUDIX_AcylCoAdiphos_Nudt19"/>
    <property type="match status" value="1"/>
</dbReference>
<evidence type="ECO:0000256" key="1">
    <source>
        <dbReference type="ARBA" id="ARBA00001936"/>
    </source>
</evidence>
<dbReference type="RefSeq" id="WP_062146999.1">
    <property type="nucleotide sequence ID" value="NZ_CP013002.1"/>
</dbReference>
<keyword evidence="5" id="KW-0460">Magnesium</keyword>
<dbReference type="EMBL" id="CP013002">
    <property type="protein sequence ID" value="ALL13711.1"/>
    <property type="molecule type" value="Genomic_DNA"/>
</dbReference>
<comment type="cofactor">
    <cofactor evidence="1">
        <name>Mn(2+)</name>
        <dbReference type="ChEBI" id="CHEBI:29035"/>
    </cofactor>
</comment>
<keyword evidence="6" id="KW-0464">Manganese</keyword>
<dbReference type="InterPro" id="IPR015797">
    <property type="entry name" value="NUDIX_hydrolase-like_dom_sf"/>
</dbReference>
<organism evidence="8 9">
    <name type="scientific">Caulobacter henricii</name>
    <dbReference type="NCBI Taxonomy" id="69395"/>
    <lineage>
        <taxon>Bacteria</taxon>
        <taxon>Pseudomonadati</taxon>
        <taxon>Pseudomonadota</taxon>
        <taxon>Alphaproteobacteria</taxon>
        <taxon>Caulobacterales</taxon>
        <taxon>Caulobacteraceae</taxon>
        <taxon>Caulobacter</taxon>
    </lineage>
</organism>
<accession>A0A0P0NZW1</accession>
<name>A0A0P0NZW1_9CAUL</name>
<dbReference type="GO" id="GO:0046872">
    <property type="term" value="F:metal ion binding"/>
    <property type="evidence" value="ECO:0007669"/>
    <property type="project" value="UniProtKB-KW"/>
</dbReference>
<evidence type="ECO:0000313" key="9">
    <source>
        <dbReference type="Proteomes" id="UP000056905"/>
    </source>
</evidence>
<dbReference type="OrthoDB" id="7183442at2"/>
<dbReference type="PROSITE" id="PS51462">
    <property type="entry name" value="NUDIX"/>
    <property type="match status" value="1"/>
</dbReference>
<proteinExistence type="predicted"/>
<evidence type="ECO:0000256" key="2">
    <source>
        <dbReference type="ARBA" id="ARBA00001946"/>
    </source>
</evidence>
<dbReference type="PANTHER" id="PTHR12318">
    <property type="entry name" value="TESTOSTERONE-REGULATED PROTEIN RP2"/>
    <property type="match status" value="1"/>
</dbReference>
<gene>
    <name evidence="8" type="ORF">AQ619_10350</name>
</gene>
<feature type="domain" description="Nudix hydrolase" evidence="7">
    <location>
        <begin position="27"/>
        <end position="218"/>
    </location>
</feature>
<evidence type="ECO:0000313" key="8">
    <source>
        <dbReference type="EMBL" id="ALL13711.1"/>
    </source>
</evidence>
<comment type="cofactor">
    <cofactor evidence="2">
        <name>Mg(2+)</name>
        <dbReference type="ChEBI" id="CHEBI:18420"/>
    </cofactor>
</comment>
<dbReference type="InterPro" id="IPR039121">
    <property type="entry name" value="NUDT19"/>
</dbReference>
<protein>
    <submittedName>
        <fullName evidence="8">NUDIX hydrolase</fullName>
    </submittedName>
</protein>
<dbReference type="InterPro" id="IPR000086">
    <property type="entry name" value="NUDIX_hydrolase_dom"/>
</dbReference>
<dbReference type="SUPFAM" id="SSF55811">
    <property type="entry name" value="Nudix"/>
    <property type="match status" value="1"/>
</dbReference>
<reference evidence="8 9" key="1">
    <citation type="submission" date="2015-10" db="EMBL/GenBank/DDBJ databases">
        <title>Conservation of the essential genome among Caulobacter and Brevundimonas species.</title>
        <authorList>
            <person name="Scott D."/>
            <person name="Ely B."/>
        </authorList>
    </citation>
    <scope>NUCLEOTIDE SEQUENCE [LARGE SCALE GENOMIC DNA]</scope>
    <source>
        <strain evidence="8 9">CB4</strain>
    </source>
</reference>
<sequence>MDEPIEAKFDTINDAAVREPGTGVLRPRHAATLIMVRTDAAKPRLLMGRRNRGHAFMPDKWVFPGGRVDRGDYWVPAASELSPEVTARLTHQPRHPSPVALARALGLAAIRETFEETGLLLARPAPARPAAGAWRPFLAQGALPDLAPMAFVARAITPPYRNRRFDARFFMASAEALISLDRQPDCGELDEIAWVDFDEAMALDLPNITRFVVAEIGQRLKDAGRPAPFMRFLNGARNLTYV</sequence>
<evidence type="ECO:0000256" key="3">
    <source>
        <dbReference type="ARBA" id="ARBA00022723"/>
    </source>
</evidence>